<feature type="active site" description="Proton acceptor" evidence="5">
    <location>
        <position position="163"/>
    </location>
</feature>
<evidence type="ECO:0000256" key="3">
    <source>
        <dbReference type="ARBA" id="ARBA00022801"/>
    </source>
</evidence>
<keyword evidence="3 9" id="KW-0378">Hydrolase</keyword>
<evidence type="ECO:0000259" key="8">
    <source>
        <dbReference type="Pfam" id="PF16369"/>
    </source>
</evidence>
<dbReference type="KEGG" id="bcel:BcellWH2_00927"/>
<dbReference type="PROSITE" id="PS51257">
    <property type="entry name" value="PROKAR_LIPOPROTEIN"/>
    <property type="match status" value="1"/>
</dbReference>
<evidence type="ECO:0000256" key="5">
    <source>
        <dbReference type="PIRSR" id="PIRSR606710-1"/>
    </source>
</evidence>
<feature type="active site" description="Proton donor" evidence="5">
    <location>
        <position position="397"/>
    </location>
</feature>
<name>A0A0P0GK39_9BACE</name>
<feature type="chain" id="PRO_5006047763" evidence="7">
    <location>
        <begin position="20"/>
        <end position="631"/>
    </location>
</feature>
<dbReference type="EC" id="3.2.1.99" evidence="9"/>
<organism evidence="9 10">
    <name type="scientific">Bacteroides cellulosilyticus</name>
    <dbReference type="NCBI Taxonomy" id="246787"/>
    <lineage>
        <taxon>Bacteria</taxon>
        <taxon>Pseudomonadati</taxon>
        <taxon>Bacteroidota</taxon>
        <taxon>Bacteroidia</taxon>
        <taxon>Bacteroidales</taxon>
        <taxon>Bacteroidaceae</taxon>
        <taxon>Bacteroides</taxon>
    </lineage>
</organism>
<dbReference type="InterPro" id="IPR050727">
    <property type="entry name" value="GH43_arabinanases"/>
</dbReference>
<dbReference type="GO" id="GO:0005975">
    <property type="term" value="P:carbohydrate metabolic process"/>
    <property type="evidence" value="ECO:0007669"/>
    <property type="project" value="InterPro"/>
</dbReference>
<proteinExistence type="inferred from homology"/>
<comment type="pathway">
    <text evidence="1">Glycan metabolism; L-arabinan degradation.</text>
</comment>
<dbReference type="RefSeq" id="WP_029428503.1">
    <property type="nucleotide sequence ID" value="NZ_CP012801.1"/>
</dbReference>
<dbReference type="CDD" id="cd08998">
    <property type="entry name" value="GH43_Arb43a-like"/>
    <property type="match status" value="1"/>
</dbReference>
<accession>A0A0P0GK39</accession>
<dbReference type="AlphaFoldDB" id="A0A0P0GK39"/>
<dbReference type="Gene3D" id="2.115.10.20">
    <property type="entry name" value="Glycosyl hydrolase domain, family 43"/>
    <property type="match status" value="1"/>
</dbReference>
<dbReference type="PANTHER" id="PTHR43301:SF3">
    <property type="entry name" value="ARABINAN ENDO-1,5-ALPHA-L-ARABINOSIDASE A-RELATED"/>
    <property type="match status" value="1"/>
</dbReference>
<feature type="signal peptide" evidence="7">
    <location>
        <begin position="1"/>
        <end position="19"/>
    </location>
</feature>
<feature type="domain" description="Extracellular endo-alpha-(1-&gt;5)-L-arabinanase C-terminal" evidence="8">
    <location>
        <begin position="525"/>
        <end position="627"/>
    </location>
</feature>
<dbReference type="PANTHER" id="PTHR43301">
    <property type="entry name" value="ARABINAN ENDO-1,5-ALPHA-L-ARABINOSIDASE"/>
    <property type="match status" value="1"/>
</dbReference>
<dbReference type="EMBL" id="CP012801">
    <property type="protein sequence ID" value="ALJ58189.1"/>
    <property type="molecule type" value="Genomic_DNA"/>
</dbReference>
<evidence type="ECO:0000256" key="6">
    <source>
        <dbReference type="PIRSR" id="PIRSR606710-2"/>
    </source>
</evidence>
<evidence type="ECO:0000256" key="4">
    <source>
        <dbReference type="ARBA" id="ARBA00023295"/>
    </source>
</evidence>
<comment type="similarity">
    <text evidence="2">Belongs to the glycosyl hydrolase 43 family.</text>
</comment>
<dbReference type="InterPro" id="IPR032291">
    <property type="entry name" value="Abn2_C"/>
</dbReference>
<keyword evidence="7" id="KW-0732">Signal</keyword>
<dbReference type="SUPFAM" id="SSF75005">
    <property type="entry name" value="Arabinanase/levansucrase/invertase"/>
    <property type="match status" value="1"/>
</dbReference>
<dbReference type="Proteomes" id="UP000061809">
    <property type="component" value="Chromosome"/>
</dbReference>
<dbReference type="PATRIC" id="fig|246787.4.peg.957"/>
<protein>
    <submittedName>
        <fullName evidence="9">Intracellular endo-alpha-(1-&gt;5)-L-arabinanase</fullName>
        <ecNumber evidence="9">3.2.1.99</ecNumber>
    </submittedName>
</protein>
<reference evidence="9 10" key="1">
    <citation type="journal article" date="2015" name="Science">
        <title>Genetic determinants of in vivo fitness and diet responsiveness in multiple human gut Bacteroides.</title>
        <authorList>
            <person name="Wu M."/>
            <person name="McNulty N.P."/>
            <person name="Rodionov D.A."/>
            <person name="Khoroshkin M.S."/>
            <person name="Griffin N.W."/>
            <person name="Cheng J."/>
            <person name="Latreille P."/>
            <person name="Kerstetter R.A."/>
            <person name="Terrapon N."/>
            <person name="Henrissat B."/>
            <person name="Osterman A.L."/>
            <person name="Gordon J.I."/>
        </authorList>
    </citation>
    <scope>NUCLEOTIDE SEQUENCE [LARGE SCALE GENOMIC DNA]</scope>
    <source>
        <strain evidence="9 10">WH2</strain>
    </source>
</reference>
<evidence type="ECO:0000256" key="1">
    <source>
        <dbReference type="ARBA" id="ARBA00004834"/>
    </source>
</evidence>
<dbReference type="Pfam" id="PF16369">
    <property type="entry name" value="GH43_C"/>
    <property type="match status" value="1"/>
</dbReference>
<keyword evidence="4 9" id="KW-0326">Glycosidase</keyword>
<evidence type="ECO:0000256" key="2">
    <source>
        <dbReference type="ARBA" id="ARBA00009865"/>
    </source>
</evidence>
<evidence type="ECO:0000313" key="10">
    <source>
        <dbReference type="Proteomes" id="UP000061809"/>
    </source>
</evidence>
<evidence type="ECO:0000313" key="9">
    <source>
        <dbReference type="EMBL" id="ALJ58189.1"/>
    </source>
</evidence>
<sequence>MKKLTFFLISLLTVFTACSDGLDNVEYNRNSDIVVATPEATVTTGTSLTVHSSVTGNLNNVAKRGFCYSVNVLTPTIKDNVVEADENFSASISGLTGNTVYYIRSYVYGNSRYTYSETFTVTTAASSLDEQLKNYVAPTYEDYYVDIASWDQRNQWNLANVHDPTVVLAEDGYYYMYQTDASYGNAHTAGGHFHGRRSKDLVNWEYLGGVMPALPEWVIPKLNEIRKEMGLNEVSPETTDFGYWAPCVRKVKNGLYRMYYSIVCPGTLDGANSWGERAFIGLLENSNPANNNGWEDKGYVITNASDKGLNFHIKPDDWANCYYKWNAIDPSYLIDNDGKHYLIYGSWHSGIAALEVDAETGKPLNTLPAPWGTSEDIAAYGSLITTRQMGNRWQASEGPEIIYNAATDYYYLFVAYDALDTPYNTRVCRSRNINGPYLGIDGVNLSQDGGEMLPVVTHPYKFSNSYGWVGISHCAVFDDGNGNWYYASQGRFPQNVEGNAYSNALMMGHIRSIKWTSTGWPVVMPERYGAVPQIAITEDELVGNWEHIDLSYSYGKQKESSYMTLAADHTITDGSWKGGTWNYDAEKQILTANGVELCLQRETDWEANPRTHTIVYAGYTNNKTYWGKKKK</sequence>
<dbReference type="InterPro" id="IPR006710">
    <property type="entry name" value="Glyco_hydro_43"/>
</dbReference>
<dbReference type="InterPro" id="IPR023296">
    <property type="entry name" value="Glyco_hydro_beta-prop_sf"/>
</dbReference>
<dbReference type="GO" id="GO:0046558">
    <property type="term" value="F:arabinan endo-1,5-alpha-L-arabinosidase activity"/>
    <property type="evidence" value="ECO:0007669"/>
    <property type="project" value="UniProtKB-EC"/>
</dbReference>
<evidence type="ECO:0000256" key="7">
    <source>
        <dbReference type="SAM" id="SignalP"/>
    </source>
</evidence>
<dbReference type="Pfam" id="PF04616">
    <property type="entry name" value="Glyco_hydro_43"/>
    <property type="match status" value="1"/>
</dbReference>
<gene>
    <name evidence="9" type="primary">abn-ts_1</name>
    <name evidence="9" type="ORF">BcellWH2_00927</name>
</gene>
<feature type="site" description="Important for catalytic activity, responsible for pKa modulation of the active site Glu and correct orientation of both the proton donor and substrate" evidence="6">
    <location>
        <position position="329"/>
    </location>
</feature>